<gene>
    <name evidence="1" type="ORF">SAMN05443529_13420</name>
</gene>
<proteinExistence type="predicted"/>
<organism evidence="1 2">
    <name type="scientific">Desulfosporosinus hippei DSM 8344</name>
    <dbReference type="NCBI Taxonomy" id="1121419"/>
    <lineage>
        <taxon>Bacteria</taxon>
        <taxon>Bacillati</taxon>
        <taxon>Bacillota</taxon>
        <taxon>Clostridia</taxon>
        <taxon>Eubacteriales</taxon>
        <taxon>Desulfitobacteriaceae</taxon>
        <taxon>Desulfosporosinus</taxon>
    </lineage>
</organism>
<name>A0A1G8JT17_9FIRM</name>
<dbReference type="NCBIfam" id="TIGR03912">
    <property type="entry name" value="PylS_Nterm"/>
    <property type="match status" value="1"/>
</dbReference>
<protein>
    <submittedName>
        <fullName evidence="1">Pyrrolysyl-tRNA synthetase, N-terminal region</fullName>
    </submittedName>
</protein>
<evidence type="ECO:0000313" key="1">
    <source>
        <dbReference type="EMBL" id="SDI34334.1"/>
    </source>
</evidence>
<sequence>MDQKIKEAKKQKVVRYIFKNQRLFLLINKVKLWPSRSGMLHGVKSIENRSKTMVVTTHCGESFVVWDSKNCRSARWLRNRWYKNPCKKCKIPEWKLMKYSQTVFTDARR</sequence>
<accession>A0A1G8JT17</accession>
<dbReference type="AlphaFoldDB" id="A0A1G8JT17"/>
<dbReference type="STRING" id="1121419.SAMN05443529_13420"/>
<dbReference type="EMBL" id="FNCP01000034">
    <property type="protein sequence ID" value="SDI34334.1"/>
    <property type="molecule type" value="Genomic_DNA"/>
</dbReference>
<dbReference type="OrthoDB" id="5419998at2"/>
<keyword evidence="1" id="KW-0436">Ligase</keyword>
<evidence type="ECO:0000313" key="2">
    <source>
        <dbReference type="Proteomes" id="UP000198656"/>
    </source>
</evidence>
<keyword evidence="2" id="KW-1185">Reference proteome</keyword>
<reference evidence="2" key="1">
    <citation type="submission" date="2016-10" db="EMBL/GenBank/DDBJ databases">
        <authorList>
            <person name="Varghese N."/>
            <person name="Submissions S."/>
        </authorList>
    </citation>
    <scope>NUCLEOTIDE SEQUENCE [LARGE SCALE GENOMIC DNA]</scope>
    <source>
        <strain evidence="2">DSM 8344</strain>
    </source>
</reference>
<dbReference type="InterPro" id="IPR023878">
    <property type="entry name" value="Pyrrolysyl-tRNA_ligase_N"/>
</dbReference>
<dbReference type="Proteomes" id="UP000198656">
    <property type="component" value="Unassembled WGS sequence"/>
</dbReference>
<dbReference type="RefSeq" id="WP_092335516.1">
    <property type="nucleotide sequence ID" value="NZ_FNCP01000034.1"/>
</dbReference>
<dbReference type="GO" id="GO:0004812">
    <property type="term" value="F:aminoacyl-tRNA ligase activity"/>
    <property type="evidence" value="ECO:0007669"/>
    <property type="project" value="UniProtKB-KW"/>
</dbReference>
<keyword evidence="1" id="KW-0030">Aminoacyl-tRNA synthetase</keyword>